<dbReference type="InterPro" id="IPR032675">
    <property type="entry name" value="LRR_dom_sf"/>
</dbReference>
<dbReference type="Pfam" id="PF13855">
    <property type="entry name" value="LRR_8"/>
    <property type="match status" value="1"/>
</dbReference>
<name>A0A8J9Z0A5_BRALA</name>
<evidence type="ECO:0000313" key="6">
    <source>
        <dbReference type="Proteomes" id="UP000838412"/>
    </source>
</evidence>
<keyword evidence="3" id="KW-0677">Repeat</keyword>
<evidence type="ECO:0000256" key="2">
    <source>
        <dbReference type="ARBA" id="ARBA00022729"/>
    </source>
</evidence>
<proteinExistence type="predicted"/>
<protein>
    <submittedName>
        <fullName evidence="5">LRRTM3 protein</fullName>
    </submittedName>
</protein>
<dbReference type="AlphaFoldDB" id="A0A8J9Z0A5"/>
<dbReference type="GO" id="GO:0005615">
    <property type="term" value="C:extracellular space"/>
    <property type="evidence" value="ECO:0007669"/>
    <property type="project" value="TreeGrafter"/>
</dbReference>
<reference evidence="5" key="1">
    <citation type="submission" date="2022-01" db="EMBL/GenBank/DDBJ databases">
        <authorList>
            <person name="Braso-Vives M."/>
        </authorList>
    </citation>
    <scope>NUCLEOTIDE SEQUENCE</scope>
</reference>
<dbReference type="InterPro" id="IPR050328">
    <property type="entry name" value="Dev_Immune_Receptor"/>
</dbReference>
<dbReference type="InterPro" id="IPR003591">
    <property type="entry name" value="Leu-rich_rpt_typical-subtyp"/>
</dbReference>
<dbReference type="SUPFAM" id="SSF52058">
    <property type="entry name" value="L domain-like"/>
    <property type="match status" value="2"/>
</dbReference>
<dbReference type="GO" id="GO:0031012">
    <property type="term" value="C:extracellular matrix"/>
    <property type="evidence" value="ECO:0007669"/>
    <property type="project" value="TreeGrafter"/>
</dbReference>
<keyword evidence="2 4" id="KW-0732">Signal</keyword>
<dbReference type="SMART" id="SM00369">
    <property type="entry name" value="LRR_TYP"/>
    <property type="match status" value="6"/>
</dbReference>
<evidence type="ECO:0000256" key="3">
    <source>
        <dbReference type="ARBA" id="ARBA00022737"/>
    </source>
</evidence>
<keyword evidence="1" id="KW-0433">Leucine-rich repeat</keyword>
<feature type="chain" id="PRO_5035460767" evidence="4">
    <location>
        <begin position="20"/>
        <end position="491"/>
    </location>
</feature>
<organism evidence="5 6">
    <name type="scientific">Branchiostoma lanceolatum</name>
    <name type="common">Common lancelet</name>
    <name type="synonym">Amphioxus lanceolatum</name>
    <dbReference type="NCBI Taxonomy" id="7740"/>
    <lineage>
        <taxon>Eukaryota</taxon>
        <taxon>Metazoa</taxon>
        <taxon>Chordata</taxon>
        <taxon>Cephalochordata</taxon>
        <taxon>Leptocardii</taxon>
        <taxon>Amphioxiformes</taxon>
        <taxon>Branchiostomatidae</taxon>
        <taxon>Branchiostoma</taxon>
    </lineage>
</organism>
<evidence type="ECO:0000256" key="4">
    <source>
        <dbReference type="SAM" id="SignalP"/>
    </source>
</evidence>
<evidence type="ECO:0000313" key="5">
    <source>
        <dbReference type="EMBL" id="CAH1244843.1"/>
    </source>
</evidence>
<dbReference type="OrthoDB" id="10530073at2759"/>
<feature type="signal peptide" evidence="4">
    <location>
        <begin position="1"/>
        <end position="19"/>
    </location>
</feature>
<sequence length="491" mass="55842">MASLVLLIAFLAALRNVSCDTGDLRYIDNNTFDGFQSLYNLSLSRNKLTYLGKNWPVNVFGHLNLAQNEIAFIEDDAFGTDDRCLDTVALHLPWNKLSVIESGYFRHLCSVIFLDLRYNRIHAIDKDQQNPNRFSQHTYETVEDQYDVIRDSQVEEDDVITPYGQAVMASAYGMDTTMTATASRSQHTYETVEDQLEVIRDSHIEDNEDDVITPYGQAVMAGAYGMDKATTETVFALSGFLILVLKKRTLKMWTLDNCDVQDQQNPNRLSQHTYETVEDQYDVIRDSQVEEDDVITPYGQAVIACVYGMDTAMTATAKSCAVCDTVVSSEHRDIMPSCQLVQTSPSLWLRNFNLGHLSSADVSHLKHLRHLYVEPGDIRHLGNNTFDGFQHLFNLSLSRNKLTHIGKRWLVDVSGHLNLAHNEIAFIEDDAFGAYDRCLETRALHLPWNKLNVIDSGYFRHLCKVIFLDLRYNKIHTIDKGTPNVQKHSLV</sequence>
<dbReference type="Gene3D" id="3.80.10.10">
    <property type="entry name" value="Ribonuclease Inhibitor"/>
    <property type="match status" value="2"/>
</dbReference>
<accession>A0A8J9Z0A5</accession>
<keyword evidence="6" id="KW-1185">Reference proteome</keyword>
<dbReference type="EMBL" id="OV696699">
    <property type="protein sequence ID" value="CAH1244843.1"/>
    <property type="molecule type" value="Genomic_DNA"/>
</dbReference>
<gene>
    <name evidence="5" type="primary">LRRTM3</name>
    <name evidence="5" type="ORF">BLAG_LOCUS7384</name>
</gene>
<dbReference type="InterPro" id="IPR001611">
    <property type="entry name" value="Leu-rich_rpt"/>
</dbReference>
<dbReference type="Proteomes" id="UP000838412">
    <property type="component" value="Chromosome 14"/>
</dbReference>
<evidence type="ECO:0000256" key="1">
    <source>
        <dbReference type="ARBA" id="ARBA00022614"/>
    </source>
</evidence>
<dbReference type="PANTHER" id="PTHR24373">
    <property type="entry name" value="SLIT RELATED LEUCINE-RICH REPEAT NEURONAL PROTEIN"/>
    <property type="match status" value="1"/>
</dbReference>
<dbReference type="PANTHER" id="PTHR24373:SF398">
    <property type="entry name" value="LEUCINE-RICH REPEAT-CONTAINING G-PROTEIN COUPLED RECEPTOR 6"/>
    <property type="match status" value="1"/>
</dbReference>